<dbReference type="Proteomes" id="UP001324993">
    <property type="component" value="Chromosome"/>
</dbReference>
<dbReference type="PRINTS" id="PR00032">
    <property type="entry name" value="HTHARAC"/>
</dbReference>
<name>A0ABZ0RLZ9_9BACT</name>
<reference evidence="5 6" key="1">
    <citation type="submission" date="2023-11" db="EMBL/GenBank/DDBJ databases">
        <title>Coraliomargarita sp. nov., isolated from marine algae.</title>
        <authorList>
            <person name="Lee J.K."/>
            <person name="Baek J.H."/>
            <person name="Kim J.M."/>
            <person name="Choi D.G."/>
            <person name="Jeon C.O."/>
        </authorList>
    </citation>
    <scope>NUCLEOTIDE SEQUENCE [LARGE SCALE GENOMIC DNA]</scope>
    <source>
        <strain evidence="5 6">J2-16</strain>
    </source>
</reference>
<feature type="domain" description="HTH araC/xylS-type" evidence="4">
    <location>
        <begin position="143"/>
        <end position="241"/>
    </location>
</feature>
<dbReference type="PANTHER" id="PTHR43280">
    <property type="entry name" value="ARAC-FAMILY TRANSCRIPTIONAL REGULATOR"/>
    <property type="match status" value="1"/>
</dbReference>
<dbReference type="EMBL" id="CP138858">
    <property type="protein sequence ID" value="WPJ96468.1"/>
    <property type="molecule type" value="Genomic_DNA"/>
</dbReference>
<evidence type="ECO:0000256" key="3">
    <source>
        <dbReference type="ARBA" id="ARBA00023163"/>
    </source>
</evidence>
<evidence type="ECO:0000256" key="2">
    <source>
        <dbReference type="ARBA" id="ARBA00023125"/>
    </source>
</evidence>
<evidence type="ECO:0000313" key="6">
    <source>
        <dbReference type="Proteomes" id="UP001324993"/>
    </source>
</evidence>
<dbReference type="SMART" id="SM00342">
    <property type="entry name" value="HTH_ARAC"/>
    <property type="match status" value="1"/>
</dbReference>
<dbReference type="InterPro" id="IPR009057">
    <property type="entry name" value="Homeodomain-like_sf"/>
</dbReference>
<evidence type="ECO:0000256" key="1">
    <source>
        <dbReference type="ARBA" id="ARBA00023015"/>
    </source>
</evidence>
<evidence type="ECO:0000259" key="4">
    <source>
        <dbReference type="PROSITE" id="PS01124"/>
    </source>
</evidence>
<dbReference type="Gene3D" id="1.10.10.60">
    <property type="entry name" value="Homeodomain-like"/>
    <property type="match status" value="1"/>
</dbReference>
<dbReference type="SUPFAM" id="SSF46689">
    <property type="entry name" value="Homeodomain-like"/>
    <property type="match status" value="2"/>
</dbReference>
<sequence>MSPVGGSKSPALIRDNQVCFEIIREGAVYGKNHGDSKLYGEGSVFWHGSGEITVSESPSDGYYSCLVAYFEYDPGVMAEPWPSYFQWDDRLVMHRFADEMLYAYHSAALRRSVVGNLLWARLQFQLERYRQSLDREVVHPKLQLAIDFINLHYAEPISLDDVAQSADLSVSHLHMLFREHMKESPRQFLIQKRMRSAGHALVTSREPIKVIASQFGYANTENFCRAFRKFFGRSASEYRSAYIGGLNS</sequence>
<dbReference type="Pfam" id="PF12833">
    <property type="entry name" value="HTH_18"/>
    <property type="match status" value="1"/>
</dbReference>
<dbReference type="InterPro" id="IPR020449">
    <property type="entry name" value="Tscrpt_reg_AraC-type_HTH"/>
</dbReference>
<dbReference type="PROSITE" id="PS01124">
    <property type="entry name" value="HTH_ARAC_FAMILY_2"/>
    <property type="match status" value="1"/>
</dbReference>
<keyword evidence="1" id="KW-0805">Transcription regulation</keyword>
<dbReference type="PANTHER" id="PTHR43280:SF28">
    <property type="entry name" value="HTH-TYPE TRANSCRIPTIONAL ACTIVATOR RHAS"/>
    <property type="match status" value="1"/>
</dbReference>
<keyword evidence="3" id="KW-0804">Transcription</keyword>
<evidence type="ECO:0000313" key="5">
    <source>
        <dbReference type="EMBL" id="WPJ96468.1"/>
    </source>
</evidence>
<protein>
    <submittedName>
        <fullName evidence="5">AraC family transcriptional regulator</fullName>
    </submittedName>
</protein>
<dbReference type="RefSeq" id="WP_319833327.1">
    <property type="nucleotide sequence ID" value="NZ_CP138858.1"/>
</dbReference>
<proteinExistence type="predicted"/>
<gene>
    <name evidence="5" type="ORF">SH580_01970</name>
</gene>
<keyword evidence="6" id="KW-1185">Reference proteome</keyword>
<organism evidence="5 6">
    <name type="scientific">Coraliomargarita algicola</name>
    <dbReference type="NCBI Taxonomy" id="3092156"/>
    <lineage>
        <taxon>Bacteria</taxon>
        <taxon>Pseudomonadati</taxon>
        <taxon>Verrucomicrobiota</taxon>
        <taxon>Opitutia</taxon>
        <taxon>Puniceicoccales</taxon>
        <taxon>Coraliomargaritaceae</taxon>
        <taxon>Coraliomargarita</taxon>
    </lineage>
</organism>
<keyword evidence="2" id="KW-0238">DNA-binding</keyword>
<accession>A0ABZ0RLZ9</accession>
<dbReference type="InterPro" id="IPR018060">
    <property type="entry name" value="HTH_AraC"/>
</dbReference>